<dbReference type="Proteomes" id="UP000494165">
    <property type="component" value="Unassembled WGS sequence"/>
</dbReference>
<name>A0A8S1E2K2_9INSE</name>
<feature type="compositionally biased region" description="Basic and acidic residues" evidence="1">
    <location>
        <begin position="1"/>
        <end position="12"/>
    </location>
</feature>
<organism evidence="2 3">
    <name type="scientific">Cloeon dipterum</name>
    <dbReference type="NCBI Taxonomy" id="197152"/>
    <lineage>
        <taxon>Eukaryota</taxon>
        <taxon>Metazoa</taxon>
        <taxon>Ecdysozoa</taxon>
        <taxon>Arthropoda</taxon>
        <taxon>Hexapoda</taxon>
        <taxon>Insecta</taxon>
        <taxon>Pterygota</taxon>
        <taxon>Palaeoptera</taxon>
        <taxon>Ephemeroptera</taxon>
        <taxon>Pisciforma</taxon>
        <taxon>Baetidae</taxon>
        <taxon>Cloeon</taxon>
    </lineage>
</organism>
<dbReference type="PANTHER" id="PTHR34344:SF1">
    <property type="entry name" value="BUBLIN COILED-COIL PROTEIN"/>
    <property type="match status" value="1"/>
</dbReference>
<dbReference type="EMBL" id="CADEPI010000350">
    <property type="protein sequence ID" value="CAB3384439.1"/>
    <property type="molecule type" value="Genomic_DNA"/>
</dbReference>
<accession>A0A8S1E2K2</accession>
<dbReference type="AlphaFoldDB" id="A0A8S1E2K2"/>
<evidence type="ECO:0000256" key="1">
    <source>
        <dbReference type="SAM" id="MobiDB-lite"/>
    </source>
</evidence>
<reference evidence="2 3" key="1">
    <citation type="submission" date="2020-04" db="EMBL/GenBank/DDBJ databases">
        <authorList>
            <person name="Alioto T."/>
            <person name="Alioto T."/>
            <person name="Gomez Garrido J."/>
        </authorList>
    </citation>
    <scope>NUCLEOTIDE SEQUENCE [LARGE SCALE GENOMIC DNA]</scope>
</reference>
<dbReference type="OrthoDB" id="10050612at2759"/>
<dbReference type="Pfam" id="PF03670">
    <property type="entry name" value="UPF0184"/>
    <property type="match status" value="1"/>
</dbReference>
<sequence>MEKSMPSKEHPGSESPDEREEASSSGVEDGSPDASEDLDETEDTEFDDLNEQLDQINSFMDDLEQKNDSLQAKLRQLLAMSREERLAAQTGQMTVAEGAVQQPEEKS</sequence>
<feature type="compositionally biased region" description="Acidic residues" evidence="1">
    <location>
        <begin position="30"/>
        <end position="49"/>
    </location>
</feature>
<proteinExistence type="predicted"/>
<gene>
    <name evidence="2" type="ORF">CLODIP_2_CD09028</name>
</gene>
<feature type="region of interest" description="Disordered" evidence="1">
    <location>
        <begin position="1"/>
        <end position="49"/>
    </location>
</feature>
<keyword evidence="3" id="KW-1185">Reference proteome</keyword>
<comment type="caution">
    <text evidence="2">The sequence shown here is derived from an EMBL/GenBank/DDBJ whole genome shotgun (WGS) entry which is preliminary data.</text>
</comment>
<dbReference type="InterPro" id="IPR005374">
    <property type="entry name" value="BBLN_eukaryota"/>
</dbReference>
<protein>
    <submittedName>
        <fullName evidence="2">Uncharacterized protein</fullName>
    </submittedName>
</protein>
<dbReference type="PANTHER" id="PTHR34344">
    <property type="entry name" value="UPF0184 PROTEIN C9ORF16"/>
    <property type="match status" value="1"/>
</dbReference>
<evidence type="ECO:0000313" key="3">
    <source>
        <dbReference type="Proteomes" id="UP000494165"/>
    </source>
</evidence>
<feature type="region of interest" description="Disordered" evidence="1">
    <location>
        <begin position="87"/>
        <end position="107"/>
    </location>
</feature>
<evidence type="ECO:0000313" key="2">
    <source>
        <dbReference type="EMBL" id="CAB3384439.1"/>
    </source>
</evidence>